<dbReference type="InterPro" id="IPR003609">
    <property type="entry name" value="Pan_app"/>
</dbReference>
<accession>A0A5K0UAR9</accession>
<keyword evidence="1" id="KW-1133">Transmembrane helix</keyword>
<keyword evidence="1" id="KW-0812">Transmembrane</keyword>
<feature type="transmembrane region" description="Helical" evidence="1">
    <location>
        <begin position="5"/>
        <end position="22"/>
    </location>
</feature>
<evidence type="ECO:0000313" key="3">
    <source>
        <dbReference type="EMBL" id="VBB18574.1"/>
    </source>
</evidence>
<reference evidence="3 4" key="1">
    <citation type="submission" date="2018-10" db="EMBL/GenBank/DDBJ databases">
        <authorList>
            <consortium name="IHU Genomes"/>
        </authorList>
    </citation>
    <scope>NUCLEOTIDE SEQUENCE [LARGE SCALE GENOMIC DNA]</scope>
    <source>
        <strain evidence="3 4">A1</strain>
    </source>
</reference>
<evidence type="ECO:0000259" key="2">
    <source>
        <dbReference type="PROSITE" id="PS50948"/>
    </source>
</evidence>
<dbReference type="Pfam" id="PF00024">
    <property type="entry name" value="PAN_1"/>
    <property type="match status" value="1"/>
</dbReference>
<dbReference type="Pfam" id="PF14295">
    <property type="entry name" value="PAN_4"/>
    <property type="match status" value="1"/>
</dbReference>
<dbReference type="PROSITE" id="PS50948">
    <property type="entry name" value="PAN"/>
    <property type="match status" value="1"/>
</dbReference>
<protein>
    <recommendedName>
        <fullName evidence="2">Apple domain-containing protein</fullName>
    </recommendedName>
</protein>
<sequence>MRQELLTIFIVALMVVVLYLTYKRNTGCESDTEGFDNSEAIANIASIYTSNPLTVNSASITQSLKVGSSNGTTLQVVDKPQNTDVMRVYKNSDGNAPYFFYSPGGALGISSSSGPVFYVDASGRVQQNITPAWVDIQNSDLPGEDMRSFASKGFDDCKSYCKDDPRCTHVVFRGDNTCWLKSLPTPGNTVLGTKRLDNTFIRYHGQDRPGFSYSSSSANDMNDCESRCGNDSQCLLYVYRYNDKGCWLKKPNSVQGLTLSQKA</sequence>
<name>A0A5K0UAR9_9VIRU</name>
<keyword evidence="4" id="KW-1185">Reference proteome</keyword>
<comment type="caution">
    <text evidence="3">The sequence shown here is derived from an EMBL/GenBank/DDBJ whole genome shotgun (WGS) entry which is preliminary data.</text>
</comment>
<keyword evidence="1" id="KW-0472">Membrane</keyword>
<feature type="domain" description="Apple" evidence="2">
    <location>
        <begin position="193"/>
        <end position="263"/>
    </location>
</feature>
<dbReference type="SUPFAM" id="SSF57414">
    <property type="entry name" value="Hairpin loop containing domain-like"/>
    <property type="match status" value="1"/>
</dbReference>
<evidence type="ECO:0000256" key="1">
    <source>
        <dbReference type="SAM" id="Phobius"/>
    </source>
</evidence>
<dbReference type="EMBL" id="UPSH01000001">
    <property type="protein sequence ID" value="VBB18574.1"/>
    <property type="molecule type" value="Genomic_DNA"/>
</dbReference>
<evidence type="ECO:0000313" key="4">
    <source>
        <dbReference type="Proteomes" id="UP000594342"/>
    </source>
</evidence>
<dbReference type="Gene3D" id="3.50.4.10">
    <property type="entry name" value="Hepatocyte Growth Factor"/>
    <property type="match status" value="2"/>
</dbReference>
<organism evidence="3 4">
    <name type="scientific">Yasminevirus sp. GU-2018</name>
    <dbReference type="NCBI Taxonomy" id="2420051"/>
    <lineage>
        <taxon>Viruses</taxon>
        <taxon>Varidnaviria</taxon>
        <taxon>Bamfordvirae</taxon>
        <taxon>Nucleocytoviricota</taxon>
        <taxon>Megaviricetes</taxon>
        <taxon>Imitervirales</taxon>
        <taxon>Mimiviridae</taxon>
        <taxon>Klosneuvirinae</taxon>
        <taxon>Yasminevirus</taxon>
        <taxon>Yasminevirus saudimassiliense</taxon>
    </lineage>
</organism>
<dbReference type="Proteomes" id="UP000594342">
    <property type="component" value="Unassembled WGS sequence"/>
</dbReference>
<proteinExistence type="predicted"/>
<gene>
    <name evidence="3" type="ORF">YASMINEVIRUS_1037</name>
</gene>